<protein>
    <recommendedName>
        <fullName evidence="9">Sodium/hydrogen exchanger</fullName>
    </recommendedName>
</protein>
<dbReference type="PRINTS" id="PR01084">
    <property type="entry name" value="NAHEXCHNGR"/>
</dbReference>
<feature type="transmembrane region" description="Helical" evidence="10">
    <location>
        <begin position="428"/>
        <end position="449"/>
    </location>
</feature>
<keyword evidence="11" id="KW-0732">Signal</keyword>
<reference evidence="14" key="1">
    <citation type="journal article" date="2018" name="Nat. Microbiol.">
        <title>Leveraging single-cell genomics to expand the fungal tree of life.</title>
        <authorList>
            <person name="Ahrendt S.R."/>
            <person name="Quandt C.A."/>
            <person name="Ciobanu D."/>
            <person name="Clum A."/>
            <person name="Salamov A."/>
            <person name="Andreopoulos B."/>
            <person name="Cheng J.F."/>
            <person name="Woyke T."/>
            <person name="Pelin A."/>
            <person name="Henrissat B."/>
            <person name="Reynolds N.K."/>
            <person name="Benny G.L."/>
            <person name="Smith M.E."/>
            <person name="James T.Y."/>
            <person name="Grigoriev I.V."/>
        </authorList>
    </citation>
    <scope>NUCLEOTIDE SEQUENCE [LARGE SCALE GENOMIC DNA]</scope>
    <source>
        <strain evidence="14">RSA 1356</strain>
    </source>
</reference>
<feature type="transmembrane region" description="Helical" evidence="10">
    <location>
        <begin position="105"/>
        <end position="124"/>
    </location>
</feature>
<evidence type="ECO:0000256" key="10">
    <source>
        <dbReference type="SAM" id="Phobius"/>
    </source>
</evidence>
<feature type="transmembrane region" description="Helical" evidence="10">
    <location>
        <begin position="322"/>
        <end position="344"/>
    </location>
</feature>
<comment type="subcellular location">
    <subcellularLocation>
        <location evidence="1">Membrane</location>
        <topology evidence="1">Multi-pass membrane protein</topology>
    </subcellularLocation>
</comment>
<dbReference type="GO" id="GO:0000329">
    <property type="term" value="C:fungal-type vacuole membrane"/>
    <property type="evidence" value="ECO:0007669"/>
    <property type="project" value="TreeGrafter"/>
</dbReference>
<dbReference type="Pfam" id="PF00999">
    <property type="entry name" value="Na_H_Exchanger"/>
    <property type="match status" value="1"/>
</dbReference>
<dbReference type="InterPro" id="IPR006153">
    <property type="entry name" value="Cation/H_exchanger_TM"/>
</dbReference>
<evidence type="ECO:0000256" key="7">
    <source>
        <dbReference type="ARBA" id="ARBA00023136"/>
    </source>
</evidence>
<organism evidence="13 14">
    <name type="scientific">Thamnocephalis sphaerospora</name>
    <dbReference type="NCBI Taxonomy" id="78915"/>
    <lineage>
        <taxon>Eukaryota</taxon>
        <taxon>Fungi</taxon>
        <taxon>Fungi incertae sedis</taxon>
        <taxon>Zoopagomycota</taxon>
        <taxon>Zoopagomycotina</taxon>
        <taxon>Zoopagomycetes</taxon>
        <taxon>Zoopagales</taxon>
        <taxon>Sigmoideomycetaceae</taxon>
        <taxon>Thamnocephalis</taxon>
    </lineage>
</organism>
<keyword evidence="6 9" id="KW-0406">Ion transport</keyword>
<keyword evidence="2 9" id="KW-0813">Transport</keyword>
<feature type="signal peptide" evidence="11">
    <location>
        <begin position="1"/>
        <end position="19"/>
    </location>
</feature>
<keyword evidence="3 9" id="KW-0812">Transmembrane</keyword>
<dbReference type="Proteomes" id="UP000271241">
    <property type="component" value="Unassembled WGS sequence"/>
</dbReference>
<feature type="non-terminal residue" evidence="13">
    <location>
        <position position="470"/>
    </location>
</feature>
<feature type="transmembrane region" description="Helical" evidence="10">
    <location>
        <begin position="136"/>
        <end position="166"/>
    </location>
</feature>
<dbReference type="EMBL" id="KZ993305">
    <property type="protein sequence ID" value="RKP05029.1"/>
    <property type="molecule type" value="Genomic_DNA"/>
</dbReference>
<dbReference type="Gene3D" id="6.10.140.1330">
    <property type="match status" value="1"/>
</dbReference>
<evidence type="ECO:0000256" key="2">
    <source>
        <dbReference type="ARBA" id="ARBA00022448"/>
    </source>
</evidence>
<keyword evidence="5" id="KW-0915">Sodium</keyword>
<keyword evidence="8 9" id="KW-0739">Sodium transport</keyword>
<dbReference type="GO" id="GO:0005770">
    <property type="term" value="C:late endosome"/>
    <property type="evidence" value="ECO:0007669"/>
    <property type="project" value="TreeGrafter"/>
</dbReference>
<evidence type="ECO:0000256" key="3">
    <source>
        <dbReference type="ARBA" id="ARBA00022692"/>
    </source>
</evidence>
<comment type="similarity">
    <text evidence="9">Belongs to the monovalent cation:proton antiporter 1 (CPA1) transporter (TC 2.A.36) family.</text>
</comment>
<dbReference type="OrthoDB" id="196264at2759"/>
<keyword evidence="4 10" id="KW-1133">Transmembrane helix</keyword>
<feature type="transmembrane region" description="Helical" evidence="10">
    <location>
        <begin position="396"/>
        <end position="416"/>
    </location>
</feature>
<keyword evidence="14" id="KW-1185">Reference proteome</keyword>
<dbReference type="GO" id="GO:0007035">
    <property type="term" value="P:vacuolar acidification"/>
    <property type="evidence" value="ECO:0007669"/>
    <property type="project" value="TreeGrafter"/>
</dbReference>
<feature type="transmembrane region" description="Helical" evidence="10">
    <location>
        <begin position="46"/>
        <end position="64"/>
    </location>
</feature>
<sequence length="470" mass="51348">MQAALTTIALLTAWAAGEAVSAASEPAPQPDPRPEPARDEVYRSWALLILCSLLVGVLWLSYYLQSRRVRLLHETVVAILVGMLVGLGIRLSGVEAVRRVVTFDYGIFFNLLLPPVIFNSGYDLNPKDFFRSFGTILAFAFAGTFTTTAVIGCLVYAVNLIGLVGIDMTANDSMSLGAIISATDPVTILAVFQQLGVEPDLYAVILGESMLNDAVAIVLNETIISFRGRHLHVVNVLRAIGMFVGVFSGSLVIGVLHLLKHSGLYRYPSIESCVVMLMAYITYLFSNACTLSGIVSLLFCGITLRHYAYPNMSIQSRRTTRYMMHVMSQLSENFIFIYLGVTLFTAKDGVFRPLFVACIMVFVCVARYLAVFPLAKFINFIARRILRRSRDPLPETYQVMLFWAGLRGAVAVALATSLDGPSAPAVRTSILCVVVLSVLLFGSTTSTVIHRMGIRTGVHPTASDTESDAE</sequence>
<dbReference type="InterPro" id="IPR018422">
    <property type="entry name" value="Cation/H_exchanger_CPA1"/>
</dbReference>
<feature type="transmembrane region" description="Helical" evidence="10">
    <location>
        <begin position="279"/>
        <end position="302"/>
    </location>
</feature>
<gene>
    <name evidence="13" type="ORF">THASP1DRAFT_20338</name>
</gene>
<evidence type="ECO:0000313" key="14">
    <source>
        <dbReference type="Proteomes" id="UP000271241"/>
    </source>
</evidence>
<dbReference type="PANTHER" id="PTHR10110:SF187">
    <property type="entry name" value="SODIUM_HYDROGEN EXCHANGER"/>
    <property type="match status" value="1"/>
</dbReference>
<dbReference type="GO" id="GO:0005769">
    <property type="term" value="C:early endosome"/>
    <property type="evidence" value="ECO:0007669"/>
    <property type="project" value="TreeGrafter"/>
</dbReference>
<evidence type="ECO:0000256" key="4">
    <source>
        <dbReference type="ARBA" id="ARBA00022989"/>
    </source>
</evidence>
<evidence type="ECO:0000256" key="11">
    <source>
        <dbReference type="SAM" id="SignalP"/>
    </source>
</evidence>
<dbReference type="GO" id="GO:0015386">
    <property type="term" value="F:potassium:proton antiporter activity"/>
    <property type="evidence" value="ECO:0007669"/>
    <property type="project" value="TreeGrafter"/>
</dbReference>
<dbReference type="GO" id="GO:0015385">
    <property type="term" value="F:sodium:proton antiporter activity"/>
    <property type="evidence" value="ECO:0007669"/>
    <property type="project" value="InterPro"/>
</dbReference>
<keyword evidence="9" id="KW-0050">Antiport</keyword>
<feature type="chain" id="PRO_5020842689" description="Sodium/hydrogen exchanger" evidence="11">
    <location>
        <begin position="20"/>
        <end position="470"/>
    </location>
</feature>
<name>A0A4V1IVS0_9FUNG</name>
<feature type="transmembrane region" description="Helical" evidence="10">
    <location>
        <begin position="76"/>
        <end position="93"/>
    </location>
</feature>
<feature type="domain" description="Cation/H+ exchanger transmembrane" evidence="12">
    <location>
        <begin position="58"/>
        <end position="448"/>
    </location>
</feature>
<dbReference type="InterPro" id="IPR004709">
    <property type="entry name" value="NaH_exchanger"/>
</dbReference>
<evidence type="ECO:0000256" key="9">
    <source>
        <dbReference type="RuleBase" id="RU003722"/>
    </source>
</evidence>
<accession>A0A4V1IVS0</accession>
<evidence type="ECO:0000256" key="5">
    <source>
        <dbReference type="ARBA" id="ARBA00023053"/>
    </source>
</evidence>
<dbReference type="STRING" id="78915.A0A4V1IVS0"/>
<evidence type="ECO:0000256" key="8">
    <source>
        <dbReference type="ARBA" id="ARBA00023201"/>
    </source>
</evidence>
<dbReference type="PANTHER" id="PTHR10110">
    <property type="entry name" value="SODIUM/HYDROGEN EXCHANGER"/>
    <property type="match status" value="1"/>
</dbReference>
<feature type="transmembrane region" description="Helical" evidence="10">
    <location>
        <begin position="236"/>
        <end position="259"/>
    </location>
</feature>
<keyword evidence="7 10" id="KW-0472">Membrane</keyword>
<evidence type="ECO:0000256" key="6">
    <source>
        <dbReference type="ARBA" id="ARBA00023065"/>
    </source>
</evidence>
<dbReference type="NCBIfam" id="TIGR00840">
    <property type="entry name" value="b_cpa1"/>
    <property type="match status" value="1"/>
</dbReference>
<evidence type="ECO:0000313" key="13">
    <source>
        <dbReference type="EMBL" id="RKP05029.1"/>
    </source>
</evidence>
<dbReference type="AlphaFoldDB" id="A0A4V1IVS0"/>
<evidence type="ECO:0000256" key="1">
    <source>
        <dbReference type="ARBA" id="ARBA00004141"/>
    </source>
</evidence>
<evidence type="ECO:0000259" key="12">
    <source>
        <dbReference type="Pfam" id="PF00999"/>
    </source>
</evidence>
<proteinExistence type="inferred from homology"/>
<feature type="transmembrane region" description="Helical" evidence="10">
    <location>
        <begin position="350"/>
        <end position="375"/>
    </location>
</feature>